<sequence length="200" mass="20685">MTDSLSFGEIEALGRRAARGAGLPWGLAEEAGRAVRILCAAGLDGAAALAGLLAEIRARRDPRLAPVRALDRVWRAEGGALCPIRAGASLSDMARLMPPDGVGMEGVLVPVLILPFAADVARMLEGPVTLSWRGGILSLGPEGLPRAEGVDKLMRVQQAGLHLHPGGPGLPAASAQTRARPDPRALAALEALARRTRAPG</sequence>
<gene>
    <name evidence="1" type="ORF">MACH21_10810</name>
</gene>
<dbReference type="InterPro" id="IPR022201">
    <property type="entry name" value="DUF3726"/>
</dbReference>
<evidence type="ECO:0000313" key="1">
    <source>
        <dbReference type="EMBL" id="BDW84904.1"/>
    </source>
</evidence>
<organism evidence="1 2">
    <name type="scientific">Roseicyclus marinus</name>
    <dbReference type="NCBI Taxonomy" id="2161673"/>
    <lineage>
        <taxon>Bacteria</taxon>
        <taxon>Pseudomonadati</taxon>
        <taxon>Pseudomonadota</taxon>
        <taxon>Alphaproteobacteria</taxon>
        <taxon>Rhodobacterales</taxon>
        <taxon>Roseobacteraceae</taxon>
        <taxon>Roseicyclus</taxon>
    </lineage>
</organism>
<dbReference type="AlphaFoldDB" id="A0AA48H1M1"/>
<protein>
    <recommendedName>
        <fullName evidence="3">DUF3726 domain-containing protein</fullName>
    </recommendedName>
</protein>
<dbReference type="EMBL" id="AP027266">
    <property type="protein sequence ID" value="BDW84904.1"/>
    <property type="molecule type" value="Genomic_DNA"/>
</dbReference>
<proteinExistence type="predicted"/>
<dbReference type="KEGG" id="rmai:MACH21_10810"/>
<accession>A0AA48H1M1</accession>
<dbReference type="Proteomes" id="UP001337723">
    <property type="component" value="Chromosome"/>
</dbReference>
<evidence type="ECO:0000313" key="2">
    <source>
        <dbReference type="Proteomes" id="UP001337723"/>
    </source>
</evidence>
<reference evidence="1 2" key="1">
    <citation type="submission" date="2023-01" db="EMBL/GenBank/DDBJ databases">
        <title>Complete genome sequence of Roseicyclus marinus strain Dej080120_10.</title>
        <authorList>
            <person name="Ueki S."/>
            <person name="Maruyama F."/>
        </authorList>
    </citation>
    <scope>NUCLEOTIDE SEQUENCE [LARGE SCALE GENOMIC DNA]</scope>
    <source>
        <strain evidence="1 2">Dej080120_10</strain>
    </source>
</reference>
<keyword evidence="2" id="KW-1185">Reference proteome</keyword>
<evidence type="ECO:0008006" key="3">
    <source>
        <dbReference type="Google" id="ProtNLM"/>
    </source>
</evidence>
<dbReference type="Pfam" id="PF12525">
    <property type="entry name" value="DUF3726"/>
    <property type="match status" value="1"/>
</dbReference>
<dbReference type="RefSeq" id="WP_338275178.1">
    <property type="nucleotide sequence ID" value="NZ_AP027266.1"/>
</dbReference>
<name>A0AA48H1M1_9RHOB</name>